<organism evidence="2 3">
    <name type="scientific">Athelia psychrophila</name>
    <dbReference type="NCBI Taxonomy" id="1759441"/>
    <lineage>
        <taxon>Eukaryota</taxon>
        <taxon>Fungi</taxon>
        <taxon>Dikarya</taxon>
        <taxon>Basidiomycota</taxon>
        <taxon>Agaricomycotina</taxon>
        <taxon>Agaricomycetes</taxon>
        <taxon>Agaricomycetidae</taxon>
        <taxon>Atheliales</taxon>
        <taxon>Atheliaceae</taxon>
        <taxon>Athelia</taxon>
    </lineage>
</organism>
<name>A0A167SKS9_9AGAM</name>
<feature type="non-terminal residue" evidence="2">
    <location>
        <position position="83"/>
    </location>
</feature>
<protein>
    <submittedName>
        <fullName evidence="2">Uncharacterized protein</fullName>
    </submittedName>
</protein>
<accession>A0A167SKS9</accession>
<evidence type="ECO:0000256" key="1">
    <source>
        <dbReference type="SAM" id="MobiDB-lite"/>
    </source>
</evidence>
<dbReference type="AlphaFoldDB" id="A0A167SKS9"/>
<sequence length="83" mass="9025">MSALLSDHEDVAVPLETQTRTTPHARRSPPFRTAREVVADCIARGPSGTSGLLWCACARCTDFGQGKEPLILRAMPSLSDTHY</sequence>
<evidence type="ECO:0000313" key="3">
    <source>
        <dbReference type="Proteomes" id="UP000076532"/>
    </source>
</evidence>
<gene>
    <name evidence="2" type="ORF">FIBSPDRAFT_880628</name>
</gene>
<dbReference type="Proteomes" id="UP000076532">
    <property type="component" value="Unassembled WGS sequence"/>
</dbReference>
<feature type="region of interest" description="Disordered" evidence="1">
    <location>
        <begin position="1"/>
        <end position="30"/>
    </location>
</feature>
<reference evidence="2 3" key="1">
    <citation type="journal article" date="2016" name="Mol. Biol. Evol.">
        <title>Comparative Genomics of Early-Diverging Mushroom-Forming Fungi Provides Insights into the Origins of Lignocellulose Decay Capabilities.</title>
        <authorList>
            <person name="Nagy L.G."/>
            <person name="Riley R."/>
            <person name="Tritt A."/>
            <person name="Adam C."/>
            <person name="Daum C."/>
            <person name="Floudas D."/>
            <person name="Sun H."/>
            <person name="Yadav J.S."/>
            <person name="Pangilinan J."/>
            <person name="Larsson K.H."/>
            <person name="Matsuura K."/>
            <person name="Barry K."/>
            <person name="Labutti K."/>
            <person name="Kuo R."/>
            <person name="Ohm R.A."/>
            <person name="Bhattacharya S.S."/>
            <person name="Shirouzu T."/>
            <person name="Yoshinaga Y."/>
            <person name="Martin F.M."/>
            <person name="Grigoriev I.V."/>
            <person name="Hibbett D.S."/>
        </authorList>
    </citation>
    <scope>NUCLEOTIDE SEQUENCE [LARGE SCALE GENOMIC DNA]</scope>
    <source>
        <strain evidence="2 3">CBS 109695</strain>
    </source>
</reference>
<evidence type="ECO:0000313" key="2">
    <source>
        <dbReference type="EMBL" id="KZP02013.1"/>
    </source>
</evidence>
<keyword evidence="3" id="KW-1185">Reference proteome</keyword>
<dbReference type="EMBL" id="KV419183">
    <property type="protein sequence ID" value="KZP02013.1"/>
    <property type="molecule type" value="Genomic_DNA"/>
</dbReference>
<feature type="compositionally biased region" description="Basic and acidic residues" evidence="1">
    <location>
        <begin position="1"/>
        <end position="11"/>
    </location>
</feature>
<proteinExistence type="predicted"/>